<evidence type="ECO:0000313" key="2">
    <source>
        <dbReference type="Proteomes" id="UP000010556"/>
    </source>
</evidence>
<gene>
    <name evidence="1" type="ORF">MDA_GLEAN10025358</name>
</gene>
<accession>L5M1V1</accession>
<reference evidence="2" key="1">
    <citation type="journal article" date="2013" name="Science">
        <title>Comparative analysis of bat genomes provides insight into the evolution of flight and immunity.</title>
        <authorList>
            <person name="Zhang G."/>
            <person name="Cowled C."/>
            <person name="Shi Z."/>
            <person name="Huang Z."/>
            <person name="Bishop-Lilly K.A."/>
            <person name="Fang X."/>
            <person name="Wynne J.W."/>
            <person name="Xiong Z."/>
            <person name="Baker M.L."/>
            <person name="Zhao W."/>
            <person name="Tachedjian M."/>
            <person name="Zhu Y."/>
            <person name="Zhou P."/>
            <person name="Jiang X."/>
            <person name="Ng J."/>
            <person name="Yang L."/>
            <person name="Wu L."/>
            <person name="Xiao J."/>
            <person name="Feng Y."/>
            <person name="Chen Y."/>
            <person name="Sun X."/>
            <person name="Zhang Y."/>
            <person name="Marsh G.A."/>
            <person name="Crameri G."/>
            <person name="Broder C.C."/>
            <person name="Frey K.G."/>
            <person name="Wang L.F."/>
            <person name="Wang J."/>
        </authorList>
    </citation>
    <scope>NUCLEOTIDE SEQUENCE [LARGE SCALE GENOMIC DNA]</scope>
</reference>
<dbReference type="AlphaFoldDB" id="L5M1V1"/>
<evidence type="ECO:0000313" key="1">
    <source>
        <dbReference type="EMBL" id="ELK31688.1"/>
    </source>
</evidence>
<dbReference type="Proteomes" id="UP000010556">
    <property type="component" value="Unassembled WGS sequence"/>
</dbReference>
<name>L5M1V1_MYODS</name>
<protein>
    <submittedName>
        <fullName evidence="1">Uncharacterized protein</fullName>
    </submittedName>
</protein>
<proteinExistence type="predicted"/>
<dbReference type="EMBL" id="KB105967">
    <property type="protein sequence ID" value="ELK31688.1"/>
    <property type="molecule type" value="Genomic_DNA"/>
</dbReference>
<organism evidence="1 2">
    <name type="scientific">Myotis davidii</name>
    <name type="common">David's myotis</name>
    <dbReference type="NCBI Taxonomy" id="225400"/>
    <lineage>
        <taxon>Eukaryota</taxon>
        <taxon>Metazoa</taxon>
        <taxon>Chordata</taxon>
        <taxon>Craniata</taxon>
        <taxon>Vertebrata</taxon>
        <taxon>Euteleostomi</taxon>
        <taxon>Mammalia</taxon>
        <taxon>Eutheria</taxon>
        <taxon>Laurasiatheria</taxon>
        <taxon>Chiroptera</taxon>
        <taxon>Yangochiroptera</taxon>
        <taxon>Vespertilionidae</taxon>
        <taxon>Myotis</taxon>
    </lineage>
</organism>
<sequence length="101" mass="11253">MQINLTMMAAGSHGAVEAEGLVAPMMEEAKLPGQLLPTLKATKFQLYKAIIASSRQTPGEFRSPHGSLEQLLRMKVEETPSVQHRHRVQRIFLDITEVIES</sequence>
<keyword evidence="2" id="KW-1185">Reference proteome</keyword>